<dbReference type="Gene3D" id="3.90.79.10">
    <property type="entry name" value="Nucleoside Triphosphate Pyrophosphohydrolase"/>
    <property type="match status" value="1"/>
</dbReference>
<evidence type="ECO:0000313" key="3">
    <source>
        <dbReference type="Proteomes" id="UP001220022"/>
    </source>
</evidence>
<reference evidence="2 3" key="1">
    <citation type="submission" date="2023-03" db="EMBL/GenBank/DDBJ databases">
        <title>Draft genome sequence of type strain Streptomyces ferralitis JCM 14344.</title>
        <authorList>
            <person name="Klaysubun C."/>
            <person name="Duangmal K."/>
        </authorList>
    </citation>
    <scope>NUCLEOTIDE SEQUENCE [LARGE SCALE GENOMIC DNA]</scope>
    <source>
        <strain evidence="2 3">JCM 14344</strain>
    </source>
</reference>
<feature type="compositionally biased region" description="Basic and acidic residues" evidence="1">
    <location>
        <begin position="54"/>
        <end position="67"/>
    </location>
</feature>
<name>A0ABT5YTK7_9ACTN</name>
<dbReference type="Proteomes" id="UP001220022">
    <property type="component" value="Unassembled WGS sequence"/>
</dbReference>
<protein>
    <submittedName>
        <fullName evidence="2">Uncharacterized protein</fullName>
    </submittedName>
</protein>
<organism evidence="2 3">
    <name type="scientific">Streptantibioticus ferralitis</name>
    <dbReference type="NCBI Taxonomy" id="236510"/>
    <lineage>
        <taxon>Bacteria</taxon>
        <taxon>Bacillati</taxon>
        <taxon>Actinomycetota</taxon>
        <taxon>Actinomycetes</taxon>
        <taxon>Kitasatosporales</taxon>
        <taxon>Streptomycetaceae</taxon>
        <taxon>Streptantibioticus</taxon>
    </lineage>
</organism>
<feature type="region of interest" description="Disordered" evidence="1">
    <location>
        <begin position="42"/>
        <end position="67"/>
    </location>
</feature>
<accession>A0ABT5YTK7</accession>
<proteinExistence type="predicted"/>
<gene>
    <name evidence="2" type="ORF">P2L57_02880</name>
</gene>
<dbReference type="EMBL" id="JARHTQ010000002">
    <property type="protein sequence ID" value="MDF2254717.1"/>
    <property type="molecule type" value="Genomic_DNA"/>
</dbReference>
<comment type="caution">
    <text evidence="2">The sequence shown here is derived from an EMBL/GenBank/DDBJ whole genome shotgun (WGS) entry which is preliminary data.</text>
</comment>
<keyword evidence="3" id="KW-1185">Reference proteome</keyword>
<sequence>MHIDGHPIPADRAKGEADHQHIDFRFLSRTDADVAELQTEEVTDAAWRETPSLSDERLRDRVAETLR</sequence>
<dbReference type="RefSeq" id="WP_275809230.1">
    <property type="nucleotide sequence ID" value="NZ_BAAANM010000008.1"/>
</dbReference>
<evidence type="ECO:0000256" key="1">
    <source>
        <dbReference type="SAM" id="MobiDB-lite"/>
    </source>
</evidence>
<evidence type="ECO:0000313" key="2">
    <source>
        <dbReference type="EMBL" id="MDF2254717.1"/>
    </source>
</evidence>